<feature type="region of interest" description="Disordered" evidence="1">
    <location>
        <begin position="1"/>
        <end position="34"/>
    </location>
</feature>
<feature type="compositionally biased region" description="Basic and acidic residues" evidence="1">
    <location>
        <begin position="1"/>
        <end position="16"/>
    </location>
</feature>
<evidence type="ECO:0000256" key="1">
    <source>
        <dbReference type="SAM" id="MobiDB-lite"/>
    </source>
</evidence>
<gene>
    <name evidence="2" type="ORF">F2P81_004138</name>
</gene>
<proteinExistence type="predicted"/>
<accession>A0A6A4TIV3</accession>
<evidence type="ECO:0000313" key="3">
    <source>
        <dbReference type="Proteomes" id="UP000438429"/>
    </source>
</evidence>
<dbReference type="Proteomes" id="UP000438429">
    <property type="component" value="Unassembled WGS sequence"/>
</dbReference>
<organism evidence="2 3">
    <name type="scientific">Scophthalmus maximus</name>
    <name type="common">Turbot</name>
    <name type="synonym">Psetta maxima</name>
    <dbReference type="NCBI Taxonomy" id="52904"/>
    <lineage>
        <taxon>Eukaryota</taxon>
        <taxon>Metazoa</taxon>
        <taxon>Chordata</taxon>
        <taxon>Craniata</taxon>
        <taxon>Vertebrata</taxon>
        <taxon>Euteleostomi</taxon>
        <taxon>Actinopterygii</taxon>
        <taxon>Neopterygii</taxon>
        <taxon>Teleostei</taxon>
        <taxon>Neoteleostei</taxon>
        <taxon>Acanthomorphata</taxon>
        <taxon>Carangaria</taxon>
        <taxon>Pleuronectiformes</taxon>
        <taxon>Pleuronectoidei</taxon>
        <taxon>Scophthalmidae</taxon>
        <taxon>Scophthalmus</taxon>
    </lineage>
</organism>
<sequence>MARGSRSSERKIDLDYHPNWQGVGTGPGSCERRGRGGEYWTWRSAEGPETRFWGKNLLAPHLLEFVRKPRREKFF</sequence>
<reference evidence="2 3" key="1">
    <citation type="submission" date="2019-06" db="EMBL/GenBank/DDBJ databases">
        <title>Draft genomes of female and male turbot (Scophthalmus maximus).</title>
        <authorList>
            <person name="Xu H."/>
            <person name="Xu X.-W."/>
            <person name="Shao C."/>
            <person name="Chen S."/>
        </authorList>
    </citation>
    <scope>NUCLEOTIDE SEQUENCE [LARGE SCALE GENOMIC DNA]</scope>
    <source>
        <strain evidence="2">Ysfricsl-2016a</strain>
        <tissue evidence="2">Blood</tissue>
    </source>
</reference>
<evidence type="ECO:0000313" key="2">
    <source>
        <dbReference type="EMBL" id="KAF0042801.1"/>
    </source>
</evidence>
<dbReference type="AlphaFoldDB" id="A0A6A4TIV3"/>
<dbReference type="EMBL" id="VEVO01000004">
    <property type="protein sequence ID" value="KAF0042801.1"/>
    <property type="molecule type" value="Genomic_DNA"/>
</dbReference>
<protein>
    <submittedName>
        <fullName evidence="2">Uncharacterized protein</fullName>
    </submittedName>
</protein>
<name>A0A6A4TIV3_SCOMX</name>
<comment type="caution">
    <text evidence="2">The sequence shown here is derived from an EMBL/GenBank/DDBJ whole genome shotgun (WGS) entry which is preliminary data.</text>
</comment>